<gene>
    <name evidence="3" type="ORF">BJ992_002589</name>
</gene>
<evidence type="ECO:0000256" key="2">
    <source>
        <dbReference type="SAM" id="Phobius"/>
    </source>
</evidence>
<feature type="region of interest" description="Disordered" evidence="1">
    <location>
        <begin position="131"/>
        <end position="156"/>
    </location>
</feature>
<accession>A0A7X0IFR3</accession>
<dbReference type="AlphaFoldDB" id="A0A7X0IFR3"/>
<feature type="region of interest" description="Disordered" evidence="1">
    <location>
        <begin position="423"/>
        <end position="442"/>
    </location>
</feature>
<feature type="transmembrane region" description="Helical" evidence="2">
    <location>
        <begin position="193"/>
        <end position="214"/>
    </location>
</feature>
<keyword evidence="2" id="KW-1133">Transmembrane helix</keyword>
<dbReference type="RefSeq" id="WP_184980716.1">
    <property type="nucleotide sequence ID" value="NZ_BAAALO010000005.1"/>
</dbReference>
<feature type="transmembrane region" description="Helical" evidence="2">
    <location>
        <begin position="220"/>
        <end position="238"/>
    </location>
</feature>
<proteinExistence type="predicted"/>
<organism evidence="3 4">
    <name type="scientific">Sphaerisporangium rubeum</name>
    <dbReference type="NCBI Taxonomy" id="321317"/>
    <lineage>
        <taxon>Bacteria</taxon>
        <taxon>Bacillati</taxon>
        <taxon>Actinomycetota</taxon>
        <taxon>Actinomycetes</taxon>
        <taxon>Streptosporangiales</taxon>
        <taxon>Streptosporangiaceae</taxon>
        <taxon>Sphaerisporangium</taxon>
    </lineage>
</organism>
<comment type="caution">
    <text evidence="3">The sequence shown here is derived from an EMBL/GenBank/DDBJ whole genome shotgun (WGS) entry which is preliminary data.</text>
</comment>
<keyword evidence="2" id="KW-0812">Transmembrane</keyword>
<feature type="compositionally biased region" description="Basic and acidic residues" evidence="1">
    <location>
        <begin position="131"/>
        <end position="145"/>
    </location>
</feature>
<reference evidence="3 4" key="1">
    <citation type="submission" date="2020-08" db="EMBL/GenBank/DDBJ databases">
        <title>Sequencing the genomes of 1000 actinobacteria strains.</title>
        <authorList>
            <person name="Klenk H.-P."/>
        </authorList>
    </citation>
    <scope>NUCLEOTIDE SEQUENCE [LARGE SCALE GENOMIC DNA]</scope>
    <source>
        <strain evidence="3 4">DSM 44936</strain>
    </source>
</reference>
<dbReference type="EMBL" id="JACHIU010000001">
    <property type="protein sequence ID" value="MBB6473158.1"/>
    <property type="molecule type" value="Genomic_DNA"/>
</dbReference>
<evidence type="ECO:0000313" key="4">
    <source>
        <dbReference type="Proteomes" id="UP000555564"/>
    </source>
</evidence>
<dbReference type="Proteomes" id="UP000555564">
    <property type="component" value="Unassembled WGS sequence"/>
</dbReference>
<keyword evidence="4" id="KW-1185">Reference proteome</keyword>
<evidence type="ECO:0000313" key="3">
    <source>
        <dbReference type="EMBL" id="MBB6473158.1"/>
    </source>
</evidence>
<feature type="transmembrane region" description="Helical" evidence="2">
    <location>
        <begin position="258"/>
        <end position="276"/>
    </location>
</feature>
<name>A0A7X0IFR3_9ACTN</name>
<protein>
    <submittedName>
        <fullName evidence="3">Uncharacterized protein</fullName>
    </submittedName>
</protein>
<keyword evidence="2" id="KW-0472">Membrane</keyword>
<evidence type="ECO:0000256" key="1">
    <source>
        <dbReference type="SAM" id="MobiDB-lite"/>
    </source>
</evidence>
<feature type="transmembrane region" description="Helical" evidence="2">
    <location>
        <begin position="316"/>
        <end position="339"/>
    </location>
</feature>
<sequence>METTNDRGPGRFLRRRMESMRDRGPGRLLFRARREGRRAGRSGKIDQWLIADRDRVPYLNRLTAEMNGRLAELRAGRVQAVEKLRRGAAERRGAADVAAHGVAATERDIAGVQRFMDSSLARMDRLAVHEAKVRDRTRTRDDTGRPPDMPPDMELDDLATPAHTELTGESARGQDPARWEGPMGKGLPAWLRYGLIAMLIGIEVPVQLQIFLHFDDDVRLTMPFAASVSVIMAVLPHLSGRIYRARHQTGAERGSGPVALVLLVPWAVLACLFGDLRRRVLFPSADAEGTDGDDGWTLPDDQGVAPLLIDRLGLDWFTVSVMFAALLLLSGAVAFLLGISEDHPAVSAYRGAAERQNALERSLRQGRAAADEAKRTATELEGRVTAIKEGFAHKEERTRAHYQAAGSAYLDEAAHVLRDPSVTEAAGRATGPLPGDDPKVKV</sequence>